<keyword evidence="7" id="KW-1185">Reference proteome</keyword>
<dbReference type="HOGENOM" id="CLU_067562_0_0_0"/>
<dbReference type="Gene3D" id="3.40.50.300">
    <property type="entry name" value="P-loop containing nucleotide triphosphate hydrolases"/>
    <property type="match status" value="1"/>
</dbReference>
<evidence type="ECO:0000259" key="4">
    <source>
        <dbReference type="Pfam" id="PF07728"/>
    </source>
</evidence>
<evidence type="ECO:0000256" key="3">
    <source>
        <dbReference type="ARBA" id="ARBA00022840"/>
    </source>
</evidence>
<dbReference type="PANTHER" id="PTHR42759:SF7">
    <property type="entry name" value="DENITRIFICATION REGULATORY PROTEIN NIRQ"/>
    <property type="match status" value="1"/>
</dbReference>
<dbReference type="Proteomes" id="UP000030700">
    <property type="component" value="Unassembled WGS sequence"/>
</dbReference>
<dbReference type="InterPro" id="IPR011704">
    <property type="entry name" value="ATPase_dyneun-rel_AAA"/>
</dbReference>
<dbReference type="AlphaFoldDB" id="A0A0S6VTT3"/>
<proteinExistence type="inferred from homology"/>
<comment type="similarity">
    <text evidence="1">Belongs to the CbbQ/NirQ/NorQ/GpvN family.</text>
</comment>
<dbReference type="EMBL" id="DF820456">
    <property type="protein sequence ID" value="GAK50864.1"/>
    <property type="molecule type" value="Genomic_DNA"/>
</dbReference>
<evidence type="ECO:0000256" key="1">
    <source>
        <dbReference type="ARBA" id="ARBA00009417"/>
    </source>
</evidence>
<sequence>MDSREIIQQFLIPSPPNYIPQADEEQTFRAAFQSRIPVIIKGPTGCGKTRFIEYMAHHLHLPLITVSCHEDLTAGDLVGRYLWKDDETVWQDGPLTLAARHGGICYLDEIVEARKDTVVIIHSLTDDRRMLYIDKTGEVIRAHHDFMMVLSYNPGYQSIVKDLKTSTKQRFVSLMFTHPVVETETAILQSESGLSPEISRRLADMGAKIRQLKGFGLDEGVSTRLLVYVGRLIAQGLPPHEACRCAITHTLTDDLDIMRSIMDIVSLYFE</sequence>
<dbReference type="InterPro" id="IPR050764">
    <property type="entry name" value="CbbQ/NirQ/NorQ/GpvN"/>
</dbReference>
<feature type="domain" description="ATPase dynein-related AAA" evidence="4">
    <location>
        <begin position="37"/>
        <end position="171"/>
    </location>
</feature>
<keyword evidence="3" id="KW-0067">ATP-binding</keyword>
<evidence type="ECO:0000313" key="6">
    <source>
        <dbReference type="EMBL" id="GAK50864.1"/>
    </source>
</evidence>
<organism evidence="6">
    <name type="scientific">Candidatus Moduliflexus flocculans</name>
    <dbReference type="NCBI Taxonomy" id="1499966"/>
    <lineage>
        <taxon>Bacteria</taxon>
        <taxon>Candidatus Moduliflexota</taxon>
        <taxon>Candidatus Moduliflexia</taxon>
        <taxon>Candidatus Moduliflexales</taxon>
        <taxon>Candidatus Moduliflexaceae</taxon>
    </lineage>
</organism>
<dbReference type="Pfam" id="PF08406">
    <property type="entry name" value="CbbQ_C"/>
    <property type="match status" value="1"/>
</dbReference>
<accession>A0A0S6VTT3</accession>
<gene>
    <name evidence="6" type="ORF">U14_02105</name>
</gene>
<protein>
    <submittedName>
        <fullName evidence="6">CbbQ1 protein</fullName>
    </submittedName>
</protein>
<dbReference type="InterPro" id="IPR013615">
    <property type="entry name" value="CbbQ_C"/>
</dbReference>
<dbReference type="InterPro" id="IPR027417">
    <property type="entry name" value="P-loop_NTPase"/>
</dbReference>
<keyword evidence="2" id="KW-0547">Nucleotide-binding</keyword>
<dbReference type="STRING" id="1499966.U14_02105"/>
<feature type="domain" description="CbbQ/NirQ/NorQ C-terminal" evidence="5">
    <location>
        <begin position="184"/>
        <end position="266"/>
    </location>
</feature>
<evidence type="ECO:0000259" key="5">
    <source>
        <dbReference type="Pfam" id="PF08406"/>
    </source>
</evidence>
<dbReference type="Pfam" id="PF07728">
    <property type="entry name" value="AAA_5"/>
    <property type="match status" value="1"/>
</dbReference>
<name>A0A0S6VTT3_9BACT</name>
<evidence type="ECO:0000313" key="7">
    <source>
        <dbReference type="Proteomes" id="UP000030700"/>
    </source>
</evidence>
<reference evidence="6" key="1">
    <citation type="journal article" date="2015" name="PeerJ">
        <title>First genomic representation of candidate bacterial phylum KSB3 points to enhanced environmental sensing as a trigger of wastewater bulking.</title>
        <authorList>
            <person name="Sekiguchi Y."/>
            <person name="Ohashi A."/>
            <person name="Parks D.H."/>
            <person name="Yamauchi T."/>
            <person name="Tyson G.W."/>
            <person name="Hugenholtz P."/>
        </authorList>
    </citation>
    <scope>NUCLEOTIDE SEQUENCE [LARGE SCALE GENOMIC DNA]</scope>
</reference>
<dbReference type="GO" id="GO:0005524">
    <property type="term" value="F:ATP binding"/>
    <property type="evidence" value="ECO:0007669"/>
    <property type="project" value="UniProtKB-KW"/>
</dbReference>
<dbReference type="PANTHER" id="PTHR42759">
    <property type="entry name" value="MOXR FAMILY PROTEIN"/>
    <property type="match status" value="1"/>
</dbReference>
<dbReference type="SUPFAM" id="SSF52540">
    <property type="entry name" value="P-loop containing nucleoside triphosphate hydrolases"/>
    <property type="match status" value="1"/>
</dbReference>
<dbReference type="GO" id="GO:0016887">
    <property type="term" value="F:ATP hydrolysis activity"/>
    <property type="evidence" value="ECO:0007669"/>
    <property type="project" value="InterPro"/>
</dbReference>
<evidence type="ECO:0000256" key="2">
    <source>
        <dbReference type="ARBA" id="ARBA00022741"/>
    </source>
</evidence>